<dbReference type="EMBL" id="CP051204">
    <property type="protein sequence ID" value="QJB39736.1"/>
    <property type="molecule type" value="Genomic_DNA"/>
</dbReference>
<reference evidence="3" key="1">
    <citation type="submission" date="2020-09" db="EMBL/GenBank/DDBJ databases">
        <authorList>
            <person name="Kittiwongwattana C."/>
        </authorList>
    </citation>
    <scope>NUCLEOTIDE SEQUENCE</scope>
    <source>
        <strain evidence="3">1303</strain>
    </source>
</reference>
<proteinExistence type="predicted"/>
<dbReference type="Proteomes" id="UP000503144">
    <property type="component" value="Chromosome"/>
</dbReference>
<evidence type="ECO:0000259" key="2">
    <source>
        <dbReference type="Pfam" id="PF04233"/>
    </source>
</evidence>
<organism evidence="3 4">
    <name type="scientific">Chitinophaga oryzae</name>
    <dbReference type="NCBI Taxonomy" id="2725414"/>
    <lineage>
        <taxon>Bacteria</taxon>
        <taxon>Pseudomonadati</taxon>
        <taxon>Bacteroidota</taxon>
        <taxon>Chitinophagia</taxon>
        <taxon>Chitinophagales</taxon>
        <taxon>Chitinophagaceae</taxon>
        <taxon>Chitinophaga</taxon>
    </lineage>
</organism>
<evidence type="ECO:0000256" key="1">
    <source>
        <dbReference type="SAM" id="MobiDB-lite"/>
    </source>
</evidence>
<accession>A0ABX6LHZ9</accession>
<protein>
    <recommendedName>
        <fullName evidence="2">Phage head morphogenesis domain-containing protein</fullName>
    </recommendedName>
</protein>
<feature type="region of interest" description="Disordered" evidence="1">
    <location>
        <begin position="196"/>
        <end position="240"/>
    </location>
</feature>
<feature type="compositionally biased region" description="Basic and acidic residues" evidence="1">
    <location>
        <begin position="200"/>
        <end position="211"/>
    </location>
</feature>
<name>A0ABX6LHZ9_9BACT</name>
<sequence>MTDREIWYQFNAFQQRKEAQYQKLFYNLIRRQAMRVADYVVQHGADAAAVNINLLVPTVEVQSLLRRLYTDVGVNWANIEYANIEEHTKSWAQPVRCKRFGFNAIWEGILNLFFTQKAGEKITKITETTRKWLIGMISAGRAAGMGAEQIARSMRDDKQVPLARARVISRTETVAAANFGGMTAARQSKLKMNKRWVNSQDKRVRETHRDEDEGGVGGEVRPLEEPFSNGLMHPGDPSGSAEEVIQCRCIVSMRPARDEQGMPMAA</sequence>
<evidence type="ECO:0000313" key="4">
    <source>
        <dbReference type="Proteomes" id="UP000503144"/>
    </source>
</evidence>
<dbReference type="InterPro" id="IPR006528">
    <property type="entry name" value="Phage_head_morphogenesis_dom"/>
</dbReference>
<dbReference type="Pfam" id="PF04233">
    <property type="entry name" value="Phage_Mu_F"/>
    <property type="match status" value="1"/>
</dbReference>
<gene>
    <name evidence="3" type="ORF">HF324_18480</name>
</gene>
<dbReference type="RefSeq" id="WP_168861334.1">
    <property type="nucleotide sequence ID" value="NZ_CP051204.2"/>
</dbReference>
<evidence type="ECO:0000313" key="3">
    <source>
        <dbReference type="EMBL" id="QJB39736.1"/>
    </source>
</evidence>
<keyword evidence="4" id="KW-1185">Reference proteome</keyword>
<feature type="domain" description="Phage head morphogenesis" evidence="2">
    <location>
        <begin position="142"/>
        <end position="251"/>
    </location>
</feature>